<keyword evidence="1" id="KW-0560">Oxidoreductase</keyword>
<dbReference type="PANTHER" id="PTHR43205:SF7">
    <property type="entry name" value="PROSTAGLANDIN REDUCTASE 1"/>
    <property type="match status" value="1"/>
</dbReference>
<proteinExistence type="predicted"/>
<evidence type="ECO:0000259" key="4">
    <source>
        <dbReference type="Pfam" id="PF16884"/>
    </source>
</evidence>
<evidence type="ECO:0008006" key="7">
    <source>
        <dbReference type="Google" id="ProtNLM"/>
    </source>
</evidence>
<evidence type="ECO:0000256" key="1">
    <source>
        <dbReference type="ARBA" id="ARBA00023002"/>
    </source>
</evidence>
<accession>A0A8H5HAJ2</accession>
<dbReference type="Proteomes" id="UP000518752">
    <property type="component" value="Unassembled WGS sequence"/>
</dbReference>
<comment type="caution">
    <text evidence="5">The sequence shown here is derived from an EMBL/GenBank/DDBJ whole genome shotgun (WGS) entry which is preliminary data.</text>
</comment>
<dbReference type="CDD" id="cd05288">
    <property type="entry name" value="PGDH"/>
    <property type="match status" value="1"/>
</dbReference>
<sequence>MAPVTNPRIVFKERPQEGLPIAGKHIVLDSSHTIDLENVPLNGGYLTKSLVLSPEPAMRERMRDPSITSYTTTYITGAPIVAFAVVVVVRSEKEEVKVGQYMYGQTPWEAYTVQPYIEGRVKFEPDQWAPGTFDMDSLVLQPVPDPKGAYPLSTYTNILGTPGMTAFVGMEGVLQGKKDETLFVSSGASGVGSLVIQLAKMKGMKVIASAGSDAKVKFMLSLGADNAFNYKKESYGEALKKYGPIHAFWDNVGAEALDAALEFCLPQARFAICGASGTDSIPYDDRYRLKNASQIQKKRLKIQGFVVPDYIPQFAAQFFQEVPALVAQGKLKSKENTVGEKWDDVPQSIADMLKSGHDIVGKPVVTVGSV</sequence>
<gene>
    <name evidence="5" type="ORF">D9757_009200</name>
</gene>
<keyword evidence="2" id="KW-0472">Membrane</keyword>
<keyword evidence="6" id="KW-1185">Reference proteome</keyword>
<dbReference type="InterPro" id="IPR045010">
    <property type="entry name" value="MDR_fam"/>
</dbReference>
<dbReference type="Pfam" id="PF16884">
    <property type="entry name" value="ADH_N_2"/>
    <property type="match status" value="1"/>
</dbReference>
<dbReference type="EMBL" id="JAACJN010000068">
    <property type="protein sequence ID" value="KAF5379630.1"/>
    <property type="molecule type" value="Genomic_DNA"/>
</dbReference>
<dbReference type="PANTHER" id="PTHR43205">
    <property type="entry name" value="PROSTAGLANDIN REDUCTASE"/>
    <property type="match status" value="1"/>
</dbReference>
<dbReference type="InterPro" id="IPR036291">
    <property type="entry name" value="NAD(P)-bd_dom_sf"/>
</dbReference>
<evidence type="ECO:0000259" key="3">
    <source>
        <dbReference type="Pfam" id="PF00107"/>
    </source>
</evidence>
<organism evidence="5 6">
    <name type="scientific">Collybiopsis confluens</name>
    <dbReference type="NCBI Taxonomy" id="2823264"/>
    <lineage>
        <taxon>Eukaryota</taxon>
        <taxon>Fungi</taxon>
        <taxon>Dikarya</taxon>
        <taxon>Basidiomycota</taxon>
        <taxon>Agaricomycotina</taxon>
        <taxon>Agaricomycetes</taxon>
        <taxon>Agaricomycetidae</taxon>
        <taxon>Agaricales</taxon>
        <taxon>Marasmiineae</taxon>
        <taxon>Omphalotaceae</taxon>
        <taxon>Collybiopsis</taxon>
    </lineage>
</organism>
<dbReference type="InterPro" id="IPR013149">
    <property type="entry name" value="ADH-like_C"/>
</dbReference>
<dbReference type="GO" id="GO:0016628">
    <property type="term" value="F:oxidoreductase activity, acting on the CH-CH group of donors, NAD or NADP as acceptor"/>
    <property type="evidence" value="ECO:0007669"/>
    <property type="project" value="InterPro"/>
</dbReference>
<evidence type="ECO:0000313" key="5">
    <source>
        <dbReference type="EMBL" id="KAF5379630.1"/>
    </source>
</evidence>
<feature type="transmembrane region" description="Helical" evidence="2">
    <location>
        <begin position="67"/>
        <end position="89"/>
    </location>
</feature>
<dbReference type="Gene3D" id="3.90.180.10">
    <property type="entry name" value="Medium-chain alcohol dehydrogenases, catalytic domain"/>
    <property type="match status" value="1"/>
</dbReference>
<evidence type="ECO:0000313" key="6">
    <source>
        <dbReference type="Proteomes" id="UP000518752"/>
    </source>
</evidence>
<dbReference type="InterPro" id="IPR011032">
    <property type="entry name" value="GroES-like_sf"/>
</dbReference>
<name>A0A8H5HAJ2_9AGAR</name>
<dbReference type="SUPFAM" id="SSF51735">
    <property type="entry name" value="NAD(P)-binding Rossmann-fold domains"/>
    <property type="match status" value="1"/>
</dbReference>
<dbReference type="Gene3D" id="3.40.50.720">
    <property type="entry name" value="NAD(P)-binding Rossmann-like Domain"/>
    <property type="match status" value="1"/>
</dbReference>
<dbReference type="Pfam" id="PF00107">
    <property type="entry name" value="ADH_zinc_N"/>
    <property type="match status" value="1"/>
</dbReference>
<dbReference type="InterPro" id="IPR041694">
    <property type="entry name" value="ADH_N_2"/>
</dbReference>
<dbReference type="SUPFAM" id="SSF50129">
    <property type="entry name" value="GroES-like"/>
    <property type="match status" value="1"/>
</dbReference>
<keyword evidence="2" id="KW-1133">Transmembrane helix</keyword>
<feature type="domain" description="Oxidoreductase N-terminal" evidence="4">
    <location>
        <begin position="40"/>
        <end position="114"/>
    </location>
</feature>
<dbReference type="OrthoDB" id="809632at2759"/>
<evidence type="ECO:0000256" key="2">
    <source>
        <dbReference type="SAM" id="Phobius"/>
    </source>
</evidence>
<dbReference type="AlphaFoldDB" id="A0A8H5HAJ2"/>
<feature type="domain" description="Alcohol dehydrogenase-like C-terminal" evidence="3">
    <location>
        <begin position="190"/>
        <end position="311"/>
    </location>
</feature>
<reference evidence="5 6" key="1">
    <citation type="journal article" date="2020" name="ISME J.">
        <title>Uncovering the hidden diversity of litter-decomposition mechanisms in mushroom-forming fungi.</title>
        <authorList>
            <person name="Floudas D."/>
            <person name="Bentzer J."/>
            <person name="Ahren D."/>
            <person name="Johansson T."/>
            <person name="Persson P."/>
            <person name="Tunlid A."/>
        </authorList>
    </citation>
    <scope>NUCLEOTIDE SEQUENCE [LARGE SCALE GENOMIC DNA]</scope>
    <source>
        <strain evidence="5 6">CBS 406.79</strain>
    </source>
</reference>
<protein>
    <recommendedName>
        <fullName evidence="7">Enoyl reductase (ER) domain-containing protein</fullName>
    </recommendedName>
</protein>
<keyword evidence="2" id="KW-0812">Transmembrane</keyword>